<evidence type="ECO:0000313" key="2">
    <source>
        <dbReference type="EMBL" id="GEU62654.1"/>
    </source>
</evidence>
<comment type="caution">
    <text evidence="2">The sequence shown here is derived from an EMBL/GenBank/DDBJ whole genome shotgun (WGS) entry which is preliminary data.</text>
</comment>
<reference evidence="2" key="1">
    <citation type="journal article" date="2019" name="Sci. Rep.">
        <title>Draft genome of Tanacetum cinerariifolium, the natural source of mosquito coil.</title>
        <authorList>
            <person name="Yamashiro T."/>
            <person name="Shiraishi A."/>
            <person name="Satake H."/>
            <person name="Nakayama K."/>
        </authorList>
    </citation>
    <scope>NUCLEOTIDE SEQUENCE</scope>
</reference>
<feature type="compositionally biased region" description="Basic and acidic residues" evidence="1">
    <location>
        <begin position="97"/>
        <end position="110"/>
    </location>
</feature>
<evidence type="ECO:0000256" key="1">
    <source>
        <dbReference type="SAM" id="MobiDB-lite"/>
    </source>
</evidence>
<accession>A0A6L2LQS9</accession>
<protein>
    <submittedName>
        <fullName evidence="2">Uncharacterized protein</fullName>
    </submittedName>
</protein>
<name>A0A6L2LQS9_TANCI</name>
<feature type="compositionally biased region" description="Low complexity" evidence="1">
    <location>
        <begin position="84"/>
        <end position="93"/>
    </location>
</feature>
<gene>
    <name evidence="2" type="ORF">Tci_034632</name>
</gene>
<organism evidence="2">
    <name type="scientific">Tanacetum cinerariifolium</name>
    <name type="common">Dalmatian daisy</name>
    <name type="synonym">Chrysanthemum cinerariifolium</name>
    <dbReference type="NCBI Taxonomy" id="118510"/>
    <lineage>
        <taxon>Eukaryota</taxon>
        <taxon>Viridiplantae</taxon>
        <taxon>Streptophyta</taxon>
        <taxon>Embryophyta</taxon>
        <taxon>Tracheophyta</taxon>
        <taxon>Spermatophyta</taxon>
        <taxon>Magnoliopsida</taxon>
        <taxon>eudicotyledons</taxon>
        <taxon>Gunneridae</taxon>
        <taxon>Pentapetalae</taxon>
        <taxon>asterids</taxon>
        <taxon>campanulids</taxon>
        <taxon>Asterales</taxon>
        <taxon>Asteraceae</taxon>
        <taxon>Asteroideae</taxon>
        <taxon>Anthemideae</taxon>
        <taxon>Anthemidinae</taxon>
        <taxon>Tanacetum</taxon>
    </lineage>
</organism>
<feature type="region of interest" description="Disordered" evidence="1">
    <location>
        <begin position="84"/>
        <end position="111"/>
    </location>
</feature>
<sequence length="228" mass="25106">MFKCNLPGSGISFLLAVGTNFTGSGKFFWQWELYSWQCLEIACWSGIALVPVDKILALLFPCSIVDATTTTISPPSPRLPSTLLSISPTLKPPCKGFDQDSVPKDRDKDSSSSFLSSVISFVLVYLRTMSSGGQGMNSMEIEQVIGHRVTNVIDAITTYETKTRVAHDSMDQVARCNSKSATTCYGYGEQGHYRDRCMRLKGQKHCNQKEKKGKACRETHASANNINA</sequence>
<dbReference type="EMBL" id="BKCJ010004711">
    <property type="protein sequence ID" value="GEU62654.1"/>
    <property type="molecule type" value="Genomic_DNA"/>
</dbReference>
<proteinExistence type="predicted"/>
<dbReference type="AlphaFoldDB" id="A0A6L2LQS9"/>